<dbReference type="RefSeq" id="WP_344030554.1">
    <property type="nucleotide sequence ID" value="NZ_BAAABX010000061.1"/>
</dbReference>
<accession>A0ABP3IUN6</accession>
<proteinExistence type="predicted"/>
<keyword evidence="2" id="KW-1185">Reference proteome</keyword>
<evidence type="ECO:0000313" key="2">
    <source>
        <dbReference type="Proteomes" id="UP001500879"/>
    </source>
</evidence>
<sequence>MRPRKTPGDIEMWLRENGWSPERNVEKDAEDAIARREEDLRRQGYPMRAPAVVHDFLRSYGLLELSYPGAPELALCLNPEIGYTSDGEEIAELAGNLGTSLFPVGFETEEGGVIVMDESGRVFYIHHTGFYFMGQSFYEALISRLSGDLLQDAEDFYV</sequence>
<name>A0ABP3IUN6_9ACTN</name>
<organism evidence="1 2">
    <name type="scientific">Streptomyces luteireticuli</name>
    <dbReference type="NCBI Taxonomy" id="173858"/>
    <lineage>
        <taxon>Bacteria</taxon>
        <taxon>Bacillati</taxon>
        <taxon>Actinomycetota</taxon>
        <taxon>Actinomycetes</taxon>
        <taxon>Kitasatosporales</taxon>
        <taxon>Streptomycetaceae</taxon>
        <taxon>Streptomyces</taxon>
    </lineage>
</organism>
<dbReference type="InterPro" id="IPR025850">
    <property type="entry name" value="SUKH-3"/>
</dbReference>
<gene>
    <name evidence="1" type="ORF">GCM10010357_57300</name>
</gene>
<evidence type="ECO:0008006" key="3">
    <source>
        <dbReference type="Google" id="ProtNLM"/>
    </source>
</evidence>
<dbReference type="Proteomes" id="UP001500879">
    <property type="component" value="Unassembled WGS sequence"/>
</dbReference>
<evidence type="ECO:0000313" key="1">
    <source>
        <dbReference type="EMBL" id="GAA0428199.1"/>
    </source>
</evidence>
<comment type="caution">
    <text evidence="1">The sequence shown here is derived from an EMBL/GenBank/DDBJ whole genome shotgun (WGS) entry which is preliminary data.</text>
</comment>
<protein>
    <recommendedName>
        <fullName evidence="3">SUKH-3 domain containing protein</fullName>
    </recommendedName>
</protein>
<dbReference type="EMBL" id="BAAABX010000061">
    <property type="protein sequence ID" value="GAA0428199.1"/>
    <property type="molecule type" value="Genomic_DNA"/>
</dbReference>
<dbReference type="Pfam" id="PF14433">
    <property type="entry name" value="SUKH-3"/>
    <property type="match status" value="1"/>
</dbReference>
<reference evidence="2" key="1">
    <citation type="journal article" date="2019" name="Int. J. Syst. Evol. Microbiol.">
        <title>The Global Catalogue of Microorganisms (GCM) 10K type strain sequencing project: providing services to taxonomists for standard genome sequencing and annotation.</title>
        <authorList>
            <consortium name="The Broad Institute Genomics Platform"/>
            <consortium name="The Broad Institute Genome Sequencing Center for Infectious Disease"/>
            <person name="Wu L."/>
            <person name="Ma J."/>
        </authorList>
    </citation>
    <scope>NUCLEOTIDE SEQUENCE [LARGE SCALE GENOMIC DNA]</scope>
    <source>
        <strain evidence="2">JCM 4788</strain>
    </source>
</reference>